<keyword evidence="4 7" id="KW-0547">Nucleotide-binding</keyword>
<dbReference type="InterPro" id="IPR051343">
    <property type="entry name" value="G-type_lectin_kinases/EP1-like"/>
</dbReference>
<gene>
    <name evidence="12" type="ORF">CTI12_AA611820</name>
</gene>
<dbReference type="SMART" id="SM00108">
    <property type="entry name" value="B_lectin"/>
    <property type="match status" value="1"/>
</dbReference>
<keyword evidence="2" id="KW-0808">Transferase</keyword>
<evidence type="ECO:0000256" key="4">
    <source>
        <dbReference type="ARBA" id="ARBA00022741"/>
    </source>
</evidence>
<evidence type="ECO:0000256" key="2">
    <source>
        <dbReference type="ARBA" id="ARBA00022679"/>
    </source>
</evidence>
<dbReference type="FunFam" id="3.30.200.20:FF:000178">
    <property type="entry name" value="serine/threonine-protein kinase PBS1-like"/>
    <property type="match status" value="1"/>
</dbReference>
<dbReference type="InterPro" id="IPR011009">
    <property type="entry name" value="Kinase-like_dom_sf"/>
</dbReference>
<dbReference type="FunFam" id="2.90.10.30:FF:000003">
    <property type="entry name" value="Os04g0303100 protein"/>
    <property type="match status" value="1"/>
</dbReference>
<dbReference type="InterPro" id="IPR001245">
    <property type="entry name" value="Ser-Thr/Tyr_kinase_cat_dom"/>
</dbReference>
<dbReference type="Pfam" id="PF07714">
    <property type="entry name" value="PK_Tyr_Ser-Thr"/>
    <property type="match status" value="1"/>
</dbReference>
<feature type="binding site" evidence="7">
    <location>
        <position position="540"/>
    </location>
    <ligand>
        <name>ATP</name>
        <dbReference type="ChEBI" id="CHEBI:30616"/>
    </ligand>
</feature>
<keyword evidence="3" id="KW-0732">Signal</keyword>
<dbReference type="EMBL" id="PKPP01025051">
    <property type="protein sequence ID" value="PWA33749.1"/>
    <property type="molecule type" value="Genomic_DNA"/>
</dbReference>
<evidence type="ECO:0000256" key="7">
    <source>
        <dbReference type="PROSITE-ProRule" id="PRU10141"/>
    </source>
</evidence>
<dbReference type="PROSITE" id="PS00107">
    <property type="entry name" value="PROTEIN_KINASE_ATP"/>
    <property type="match status" value="1"/>
</dbReference>
<dbReference type="GO" id="GO:0005524">
    <property type="term" value="F:ATP binding"/>
    <property type="evidence" value="ECO:0007669"/>
    <property type="project" value="UniProtKB-UniRule"/>
</dbReference>
<comment type="caution">
    <text evidence="12">The sequence shown here is derived from an EMBL/GenBank/DDBJ whole genome shotgun (WGS) entry which is preliminary data.</text>
</comment>
<protein>
    <submittedName>
        <fullName evidence="12">Apple-like protein</fullName>
    </submittedName>
</protein>
<keyword evidence="5 7" id="KW-0067">ATP-binding</keyword>
<evidence type="ECO:0000256" key="5">
    <source>
        <dbReference type="ARBA" id="ARBA00022840"/>
    </source>
</evidence>
<dbReference type="Pfam" id="PF01453">
    <property type="entry name" value="B_lectin"/>
    <property type="match status" value="1"/>
</dbReference>
<organism evidence="12 13">
    <name type="scientific">Artemisia annua</name>
    <name type="common">Sweet wormwood</name>
    <dbReference type="NCBI Taxonomy" id="35608"/>
    <lineage>
        <taxon>Eukaryota</taxon>
        <taxon>Viridiplantae</taxon>
        <taxon>Streptophyta</taxon>
        <taxon>Embryophyta</taxon>
        <taxon>Tracheophyta</taxon>
        <taxon>Spermatophyta</taxon>
        <taxon>Magnoliopsida</taxon>
        <taxon>eudicotyledons</taxon>
        <taxon>Gunneridae</taxon>
        <taxon>Pentapetalae</taxon>
        <taxon>asterids</taxon>
        <taxon>campanulids</taxon>
        <taxon>Asterales</taxon>
        <taxon>Asteraceae</taxon>
        <taxon>Asteroideae</taxon>
        <taxon>Anthemideae</taxon>
        <taxon>Artemisiinae</taxon>
        <taxon>Artemisia</taxon>
    </lineage>
</organism>
<dbReference type="InterPro" id="IPR017441">
    <property type="entry name" value="Protein_kinase_ATP_BS"/>
</dbReference>
<evidence type="ECO:0000313" key="12">
    <source>
        <dbReference type="EMBL" id="PWA33749.1"/>
    </source>
</evidence>
<evidence type="ECO:0000256" key="1">
    <source>
        <dbReference type="ARBA" id="ARBA00022536"/>
    </source>
</evidence>
<dbReference type="InterPro" id="IPR036426">
    <property type="entry name" value="Bulb-type_lectin_dom_sf"/>
</dbReference>
<dbReference type="InterPro" id="IPR003609">
    <property type="entry name" value="Pan_app"/>
</dbReference>
<evidence type="ECO:0000256" key="8">
    <source>
        <dbReference type="SAM" id="Phobius"/>
    </source>
</evidence>
<evidence type="ECO:0000256" key="6">
    <source>
        <dbReference type="ARBA" id="ARBA00023180"/>
    </source>
</evidence>
<dbReference type="PROSITE" id="PS50011">
    <property type="entry name" value="PROTEIN_KINASE_DOM"/>
    <property type="match status" value="1"/>
</dbReference>
<dbReference type="PANTHER" id="PTHR47976:SF30">
    <property type="entry name" value="RECEPTOR-LIKE SERINE_THREONINE-PROTEIN KINASE"/>
    <property type="match status" value="1"/>
</dbReference>
<dbReference type="PROSITE" id="PS50927">
    <property type="entry name" value="BULB_LECTIN"/>
    <property type="match status" value="1"/>
</dbReference>
<dbReference type="Proteomes" id="UP000245207">
    <property type="component" value="Unassembled WGS sequence"/>
</dbReference>
<dbReference type="PROSITE" id="PS50948">
    <property type="entry name" value="PAN"/>
    <property type="match status" value="1"/>
</dbReference>
<keyword evidence="1" id="KW-0245">EGF-like domain</keyword>
<dbReference type="Gene3D" id="3.30.200.20">
    <property type="entry name" value="Phosphorylase Kinase, domain 1"/>
    <property type="match status" value="1"/>
</dbReference>
<dbReference type="SUPFAM" id="SSF56112">
    <property type="entry name" value="Protein kinase-like (PK-like)"/>
    <property type="match status" value="1"/>
</dbReference>
<name>A0A2U1KAR9_ARTAN</name>
<dbReference type="CDD" id="cd00028">
    <property type="entry name" value="B_lectin"/>
    <property type="match status" value="1"/>
</dbReference>
<feature type="domain" description="Apple" evidence="11">
    <location>
        <begin position="346"/>
        <end position="431"/>
    </location>
</feature>
<feature type="transmembrane region" description="Helical" evidence="8">
    <location>
        <begin position="454"/>
        <end position="480"/>
    </location>
</feature>
<dbReference type="GO" id="GO:0004672">
    <property type="term" value="F:protein kinase activity"/>
    <property type="evidence" value="ECO:0007669"/>
    <property type="project" value="InterPro"/>
</dbReference>
<sequence length="575" mass="63517">MLCCYSATTQPFPTANTSTAWTINGSIADFEIFSNVTTNTRVKFILHRKTNESRFACGFYCKGACTSYLFGIFILPSGLYANFPQAPEVVWSANRDHVVAHNATLNFTASGELVLQDADGSPVWTSNTTGKSVVGMNLTDHGNLILFDVNNMVVWQSFDHPTDCLLLGQKLFQGQKLIPSVSETNWTAQEGLFSLQVTDKGLIAYVDSNPPQVYYSKLVPVKNTSQGKSYARFLNGSLSLFLHSAEPSHPVDVISMPQASSQFIKLMSDGHLKLFEFQGDWTVVADLLTSNLGECGYHMACGRNVVCSSNQQCSCPVSTSSRIDYFRALNYREPSMGCSEITPLTCNATHDQAFIAIHNVSYFTFGEEMEDYRDMKNVNLKACKKACMDRCSCKVALFRYGSDSLSGTCYLPSDIFTITAIDERVWFEFATAFIKVRNVKSPSLHASQRHDRSLVAAIAGSAIGSSVLLLILIVGFLMFIKKRNVELEEEYIDQVQGMPTRFSYEELKTATNNFSKKLGQGGFGAVFEGTLTGGSKIAVKCLEGFSQVNKSFLAEVESIGSVHHVNLVRLRGFFM</sequence>
<feature type="domain" description="Bulb-type lectin" evidence="10">
    <location>
        <begin position="18"/>
        <end position="159"/>
    </location>
</feature>
<evidence type="ECO:0000259" key="11">
    <source>
        <dbReference type="PROSITE" id="PS50948"/>
    </source>
</evidence>
<keyword evidence="6" id="KW-0325">Glycoprotein</keyword>
<dbReference type="InterPro" id="IPR001480">
    <property type="entry name" value="Bulb-type_lectin_dom"/>
</dbReference>
<proteinExistence type="predicted"/>
<evidence type="ECO:0000259" key="10">
    <source>
        <dbReference type="PROSITE" id="PS50927"/>
    </source>
</evidence>
<keyword evidence="8" id="KW-1133">Transmembrane helix</keyword>
<feature type="domain" description="Protein kinase" evidence="9">
    <location>
        <begin position="512"/>
        <end position="575"/>
    </location>
</feature>
<dbReference type="SUPFAM" id="SSF51110">
    <property type="entry name" value="alpha-D-mannose-specific plant lectins"/>
    <property type="match status" value="1"/>
</dbReference>
<evidence type="ECO:0000313" key="13">
    <source>
        <dbReference type="Proteomes" id="UP000245207"/>
    </source>
</evidence>
<keyword evidence="8" id="KW-0812">Transmembrane</keyword>
<dbReference type="Gene3D" id="2.90.10.30">
    <property type="match status" value="1"/>
</dbReference>
<dbReference type="FunFam" id="2.90.10.10:FF:000039">
    <property type="entry name" value="G-type lectin S-receptor-like serine/threonine-protein kinase SD2-5"/>
    <property type="match status" value="1"/>
</dbReference>
<evidence type="ECO:0000256" key="3">
    <source>
        <dbReference type="ARBA" id="ARBA00022729"/>
    </source>
</evidence>
<dbReference type="InterPro" id="IPR000719">
    <property type="entry name" value="Prot_kinase_dom"/>
</dbReference>
<dbReference type="AlphaFoldDB" id="A0A2U1KAR9"/>
<keyword evidence="13" id="KW-1185">Reference proteome</keyword>
<keyword evidence="8" id="KW-0472">Membrane</keyword>
<reference evidence="12 13" key="1">
    <citation type="journal article" date="2018" name="Mol. Plant">
        <title>The genome of Artemisia annua provides insight into the evolution of Asteraceae family and artemisinin biosynthesis.</title>
        <authorList>
            <person name="Shen Q."/>
            <person name="Zhang L."/>
            <person name="Liao Z."/>
            <person name="Wang S."/>
            <person name="Yan T."/>
            <person name="Shi P."/>
            <person name="Liu M."/>
            <person name="Fu X."/>
            <person name="Pan Q."/>
            <person name="Wang Y."/>
            <person name="Lv Z."/>
            <person name="Lu X."/>
            <person name="Zhang F."/>
            <person name="Jiang W."/>
            <person name="Ma Y."/>
            <person name="Chen M."/>
            <person name="Hao X."/>
            <person name="Li L."/>
            <person name="Tang Y."/>
            <person name="Lv G."/>
            <person name="Zhou Y."/>
            <person name="Sun X."/>
            <person name="Brodelius P.E."/>
            <person name="Rose J.K.C."/>
            <person name="Tang K."/>
        </authorList>
    </citation>
    <scope>NUCLEOTIDE SEQUENCE [LARGE SCALE GENOMIC DNA]</scope>
    <source>
        <strain evidence="13">cv. Huhao1</strain>
        <tissue evidence="12">Leaf</tissue>
    </source>
</reference>
<dbReference type="OrthoDB" id="4062651at2759"/>
<dbReference type="STRING" id="35608.A0A2U1KAR9"/>
<accession>A0A2U1KAR9</accession>
<evidence type="ECO:0000259" key="9">
    <source>
        <dbReference type="PROSITE" id="PS50011"/>
    </source>
</evidence>
<dbReference type="PANTHER" id="PTHR47976">
    <property type="entry name" value="G-TYPE LECTIN S-RECEPTOR-LIKE SERINE/THREONINE-PROTEIN KINASE SD2-5"/>
    <property type="match status" value="1"/>
</dbReference>